<protein>
    <submittedName>
        <fullName evidence="2">Mutator-like transposase</fullName>
    </submittedName>
</protein>
<dbReference type="InterPro" id="IPR004332">
    <property type="entry name" value="Transposase_MuDR"/>
</dbReference>
<feature type="domain" description="Transposase MuDR plant" evidence="1">
    <location>
        <begin position="167"/>
        <end position="210"/>
    </location>
</feature>
<sequence>MIKLPIVVFHSGQWDDTNSYLNYKTIGVLVDEMMSFENFVSLILREVRFDASPSSIQLSILLDYGITDIQNVVQIQEDKDVTWFLSLVKGHITRHPLVAHAIAHVSNMDLEWSSVVDSGMDNLCSLLPSSSIDDDFQILTDIHVSSLSSTFDLKEKDMFASKELLSKSFYYIAIKNNFEFKTVRSNSKSMEFKCSQDNCPWYVRASRYKGGELWRLRNYYKAWRAKELVMNSLNGEAKESYALIPNFFMKLKEINPGSISDKPYQ</sequence>
<organism evidence="2 3">
    <name type="scientific">Cucumis melo var. makuwa</name>
    <name type="common">Oriental melon</name>
    <dbReference type="NCBI Taxonomy" id="1194695"/>
    <lineage>
        <taxon>Eukaryota</taxon>
        <taxon>Viridiplantae</taxon>
        <taxon>Streptophyta</taxon>
        <taxon>Embryophyta</taxon>
        <taxon>Tracheophyta</taxon>
        <taxon>Spermatophyta</taxon>
        <taxon>Magnoliopsida</taxon>
        <taxon>eudicotyledons</taxon>
        <taxon>Gunneridae</taxon>
        <taxon>Pentapetalae</taxon>
        <taxon>rosids</taxon>
        <taxon>fabids</taxon>
        <taxon>Cucurbitales</taxon>
        <taxon>Cucurbitaceae</taxon>
        <taxon>Benincaseae</taxon>
        <taxon>Cucumis</taxon>
    </lineage>
</organism>
<reference evidence="2 3" key="1">
    <citation type="submission" date="2019-08" db="EMBL/GenBank/DDBJ databases">
        <title>Draft genome sequences of two oriental melons (Cucumis melo L. var makuwa).</title>
        <authorList>
            <person name="Kwon S.-Y."/>
        </authorList>
    </citation>
    <scope>NUCLEOTIDE SEQUENCE [LARGE SCALE GENOMIC DNA]</scope>
    <source>
        <strain evidence="3">cv. Chang Bougi</strain>
        <tissue evidence="2">Leaf</tissue>
    </source>
</reference>
<comment type="caution">
    <text evidence="2">The sequence shown here is derived from an EMBL/GenBank/DDBJ whole genome shotgun (WGS) entry which is preliminary data.</text>
</comment>
<dbReference type="Pfam" id="PF03108">
    <property type="entry name" value="DBD_Tnp_Mut"/>
    <property type="match status" value="1"/>
</dbReference>
<gene>
    <name evidence="2" type="ORF">E5676_scaffold384G00290</name>
</gene>
<accession>A0A5D3DWG1</accession>
<evidence type="ECO:0000313" key="3">
    <source>
        <dbReference type="Proteomes" id="UP000321947"/>
    </source>
</evidence>
<dbReference type="AlphaFoldDB" id="A0A5D3DWG1"/>
<dbReference type="EMBL" id="SSTD01002424">
    <property type="protein sequence ID" value="TYK27852.1"/>
    <property type="molecule type" value="Genomic_DNA"/>
</dbReference>
<proteinExistence type="predicted"/>
<name>A0A5D3DWG1_CUCMM</name>
<evidence type="ECO:0000259" key="1">
    <source>
        <dbReference type="Pfam" id="PF03108"/>
    </source>
</evidence>
<dbReference type="Proteomes" id="UP000321947">
    <property type="component" value="Unassembled WGS sequence"/>
</dbReference>
<evidence type="ECO:0000313" key="2">
    <source>
        <dbReference type="EMBL" id="TYK27852.1"/>
    </source>
</evidence>